<evidence type="ECO:0000313" key="2">
    <source>
        <dbReference type="Proteomes" id="UP000233786"/>
    </source>
</evidence>
<dbReference type="EMBL" id="PJNB01000001">
    <property type="protein sequence ID" value="PKW12710.1"/>
    <property type="molecule type" value="Genomic_DNA"/>
</dbReference>
<reference evidence="1" key="1">
    <citation type="submission" date="2017-12" db="EMBL/GenBank/DDBJ databases">
        <title>Sequencing the genomes of 1000 Actinobacteria strains.</title>
        <authorList>
            <person name="Klenk H.-P."/>
        </authorList>
    </citation>
    <scope>NUCLEOTIDE SEQUENCE [LARGE SCALE GENOMIC DNA]</scope>
    <source>
        <strain evidence="1">DSM 44228</strain>
    </source>
</reference>
<dbReference type="STRING" id="994479.GCA_000194155_07848"/>
<protein>
    <submittedName>
        <fullName evidence="1">Uncharacterized protein</fullName>
    </submittedName>
</protein>
<keyword evidence="2" id="KW-1185">Reference proteome</keyword>
<accession>A0A2N3XQ44</accession>
<dbReference type="AlphaFoldDB" id="A0A2N3XQ44"/>
<proteinExistence type="predicted"/>
<evidence type="ECO:0000313" key="1">
    <source>
        <dbReference type="EMBL" id="PKW12710.1"/>
    </source>
</evidence>
<sequence length="70" mass="7760">MFETGNSQRYFWLPVPDESSDYGLTRHAFAGTRLDSGTAGKAFCGNTFSLAQPSEMDWIHAKTATHCSKK</sequence>
<name>A0A2N3XQ44_SACSN</name>
<comment type="caution">
    <text evidence="1">The sequence shown here is derived from an EMBL/GenBank/DDBJ whole genome shotgun (WGS) entry which is preliminary data.</text>
</comment>
<gene>
    <name evidence="1" type="ORF">A8926_0187</name>
</gene>
<dbReference type="Proteomes" id="UP000233786">
    <property type="component" value="Unassembled WGS sequence"/>
</dbReference>
<organism evidence="1 2">
    <name type="scientific">Saccharopolyspora spinosa</name>
    <dbReference type="NCBI Taxonomy" id="60894"/>
    <lineage>
        <taxon>Bacteria</taxon>
        <taxon>Bacillati</taxon>
        <taxon>Actinomycetota</taxon>
        <taxon>Actinomycetes</taxon>
        <taxon>Pseudonocardiales</taxon>
        <taxon>Pseudonocardiaceae</taxon>
        <taxon>Saccharopolyspora</taxon>
    </lineage>
</organism>